<protein>
    <submittedName>
        <fullName evidence="2">Uncharacterized protein</fullName>
    </submittedName>
</protein>
<feature type="non-terminal residue" evidence="2">
    <location>
        <position position="1"/>
    </location>
</feature>
<evidence type="ECO:0000313" key="2">
    <source>
        <dbReference type="EMBL" id="TVU49638.1"/>
    </source>
</evidence>
<keyword evidence="1" id="KW-0812">Transmembrane</keyword>
<keyword evidence="1" id="KW-1133">Transmembrane helix</keyword>
<dbReference type="Proteomes" id="UP000324897">
    <property type="component" value="Chromosome 6"/>
</dbReference>
<keyword evidence="1" id="KW-0472">Membrane</keyword>
<dbReference type="Gramene" id="TVU49638">
    <property type="protein sequence ID" value="TVU49638"/>
    <property type="gene ID" value="EJB05_00958"/>
</dbReference>
<dbReference type="EMBL" id="RWGY01000002">
    <property type="protein sequence ID" value="TVU49638.1"/>
    <property type="molecule type" value="Genomic_DNA"/>
</dbReference>
<keyword evidence="3" id="KW-1185">Reference proteome</keyword>
<name>A0A5J9WN45_9POAL</name>
<sequence>MPLPNRPLRGPKNSCLVIKRIQKTKVQRHCTAAETRGGRASLVDLLDLGASAAGSRGGVLVHAGAAHVAAGALVHLGDDGVAQALQLLHLVLELVRLRQLVGVQPLDGLVDGVLDLLLVLSGELGRDLLVLDRVAHVVRVVLQGVLGLHLLLVLLVLRLVLLRVLHHLLDLLLAQTALVVGDGDLVLLAGGLVLRRHVQDAVGVNVEAHRDLGHTTGSRGDAGELELAEEVVVAGPRPLTLVHLDQHTRLVVGVGGEHLLLLGGNGGVPRDQHDLSQTILIASKIQNILGFVLPSGILN</sequence>
<proteinExistence type="predicted"/>
<accession>A0A5J9WN45</accession>
<reference evidence="2 3" key="1">
    <citation type="journal article" date="2019" name="Sci. Rep.">
        <title>A high-quality genome of Eragrostis curvula grass provides insights into Poaceae evolution and supports new strategies to enhance forage quality.</title>
        <authorList>
            <person name="Carballo J."/>
            <person name="Santos B.A.C.M."/>
            <person name="Zappacosta D."/>
            <person name="Garbus I."/>
            <person name="Selva J.P."/>
            <person name="Gallo C.A."/>
            <person name="Diaz A."/>
            <person name="Albertini E."/>
            <person name="Caccamo M."/>
            <person name="Echenique V."/>
        </authorList>
    </citation>
    <scope>NUCLEOTIDE SEQUENCE [LARGE SCALE GENOMIC DNA]</scope>
    <source>
        <strain evidence="3">cv. Victoria</strain>
        <tissue evidence="2">Leaf</tissue>
    </source>
</reference>
<feature type="transmembrane region" description="Helical" evidence="1">
    <location>
        <begin position="172"/>
        <end position="194"/>
    </location>
</feature>
<evidence type="ECO:0000313" key="3">
    <source>
        <dbReference type="Proteomes" id="UP000324897"/>
    </source>
</evidence>
<dbReference type="InterPro" id="IPR019651">
    <property type="entry name" value="Glutamate_DH_NAD-spec"/>
</dbReference>
<evidence type="ECO:0000256" key="1">
    <source>
        <dbReference type="SAM" id="Phobius"/>
    </source>
</evidence>
<dbReference type="AlphaFoldDB" id="A0A5J9WN45"/>
<dbReference type="Pfam" id="PF10712">
    <property type="entry name" value="NAD-GH"/>
    <property type="match status" value="1"/>
</dbReference>
<comment type="caution">
    <text evidence="2">The sequence shown here is derived from an EMBL/GenBank/DDBJ whole genome shotgun (WGS) entry which is preliminary data.</text>
</comment>
<gene>
    <name evidence="2" type="ORF">EJB05_00958</name>
</gene>
<organism evidence="2 3">
    <name type="scientific">Eragrostis curvula</name>
    <name type="common">weeping love grass</name>
    <dbReference type="NCBI Taxonomy" id="38414"/>
    <lineage>
        <taxon>Eukaryota</taxon>
        <taxon>Viridiplantae</taxon>
        <taxon>Streptophyta</taxon>
        <taxon>Embryophyta</taxon>
        <taxon>Tracheophyta</taxon>
        <taxon>Spermatophyta</taxon>
        <taxon>Magnoliopsida</taxon>
        <taxon>Liliopsida</taxon>
        <taxon>Poales</taxon>
        <taxon>Poaceae</taxon>
        <taxon>PACMAD clade</taxon>
        <taxon>Chloridoideae</taxon>
        <taxon>Eragrostideae</taxon>
        <taxon>Eragrostidinae</taxon>
        <taxon>Eragrostis</taxon>
    </lineage>
</organism>
<feature type="transmembrane region" description="Helical" evidence="1">
    <location>
        <begin position="140"/>
        <end position="160"/>
    </location>
</feature>